<keyword evidence="2" id="KW-1185">Reference proteome</keyword>
<protein>
    <submittedName>
        <fullName evidence="1">Type II toxin-antitoxin system HicA family toxin</fullName>
    </submittedName>
</protein>
<accession>A0A4P8L4B9</accession>
<dbReference type="OrthoDB" id="308644at2"/>
<proteinExistence type="predicted"/>
<gene>
    <name evidence="1" type="ORF">FDQ92_11650</name>
</gene>
<evidence type="ECO:0000313" key="1">
    <source>
        <dbReference type="EMBL" id="QCQ22768.1"/>
    </source>
</evidence>
<reference evidence="1 2" key="2">
    <citation type="submission" date="2019-05" db="EMBL/GenBank/DDBJ databases">
        <authorList>
            <person name="Suflita J.M."/>
            <person name="Marks C.R."/>
        </authorList>
    </citation>
    <scope>NUCLEOTIDE SEQUENCE [LARGE SCALE GENOMIC DNA]</scope>
    <source>
        <strain evidence="1 2">ALDC</strain>
    </source>
</reference>
<reference evidence="1 2" key="1">
    <citation type="submission" date="2019-05" db="EMBL/GenBank/DDBJ databases">
        <title>The Complete Genome Sequence of the n-alkane-degrading Desulfoglaeba alkanexedens ALDC reveals multiple alkylsuccinate synthase gene clusters.</title>
        <authorList>
            <person name="Callaghan A.V."/>
            <person name="Davidova I.A."/>
            <person name="Duncan K.E."/>
            <person name="Morris B."/>
            <person name="McInerney M.J."/>
        </authorList>
    </citation>
    <scope>NUCLEOTIDE SEQUENCE [LARGE SCALE GENOMIC DNA]</scope>
    <source>
        <strain evidence="1 2">ALDC</strain>
    </source>
</reference>
<dbReference type="AlphaFoldDB" id="A0A4P8L4B9"/>
<dbReference type="RefSeq" id="WP_137425051.1">
    <property type="nucleotide sequence ID" value="NZ_CP040098.1"/>
</dbReference>
<organism evidence="1 2">
    <name type="scientific">Desulfoglaeba alkanexedens ALDC</name>
    <dbReference type="NCBI Taxonomy" id="980445"/>
    <lineage>
        <taxon>Bacteria</taxon>
        <taxon>Pseudomonadati</taxon>
        <taxon>Thermodesulfobacteriota</taxon>
        <taxon>Syntrophobacteria</taxon>
        <taxon>Syntrophobacterales</taxon>
        <taxon>Syntrophobacteraceae</taxon>
        <taxon>Desulfoglaeba</taxon>
    </lineage>
</organism>
<name>A0A4P8L4B9_9BACT</name>
<evidence type="ECO:0000313" key="2">
    <source>
        <dbReference type="Proteomes" id="UP000298602"/>
    </source>
</evidence>
<dbReference type="Proteomes" id="UP000298602">
    <property type="component" value="Chromosome"/>
</dbReference>
<dbReference type="KEGG" id="dax:FDQ92_11650"/>
<dbReference type="EMBL" id="CP040098">
    <property type="protein sequence ID" value="QCQ22768.1"/>
    <property type="molecule type" value="Genomic_DNA"/>
</dbReference>
<sequence length="84" mass="9904">MNKLEKLYEHILMRRSDANVPFETLCSLLKRLGFDEHIRGDHHIFTKDGVDEILNLQPKEGKGKPYQVKQVRDVILKYQIRIGE</sequence>